<evidence type="ECO:0000313" key="1">
    <source>
        <dbReference type="EMBL" id="USQ76486.1"/>
    </source>
</evidence>
<sequence>MTGPYATSPRTSPTFCPRCGRGVELSSSGLLAPHNVRPVGGDTCDGSGLMPAFVPPWPGTVKLSKPRTLRLRTPRFARGGRKAEDLTTI</sequence>
<dbReference type="EMBL" id="CP099490">
    <property type="protein sequence ID" value="USQ76486.1"/>
    <property type="molecule type" value="Genomic_DNA"/>
</dbReference>
<name>A0ABY4YI95_9MICO</name>
<dbReference type="Proteomes" id="UP001056535">
    <property type="component" value="Chromosome"/>
</dbReference>
<accession>A0ABY4YI95</accession>
<organism evidence="1 2">
    <name type="scientific">Ornithinimicrobium cryptoxanthini</name>
    <dbReference type="NCBI Taxonomy" id="2934161"/>
    <lineage>
        <taxon>Bacteria</taxon>
        <taxon>Bacillati</taxon>
        <taxon>Actinomycetota</taxon>
        <taxon>Actinomycetes</taxon>
        <taxon>Micrococcales</taxon>
        <taxon>Ornithinimicrobiaceae</taxon>
        <taxon>Ornithinimicrobium</taxon>
    </lineage>
</organism>
<reference evidence="1" key="1">
    <citation type="submission" date="2022-06" db="EMBL/GenBank/DDBJ databases">
        <title>Ornithinimicrobium JY.X270.</title>
        <authorList>
            <person name="Huang Y."/>
        </authorList>
    </citation>
    <scope>NUCLEOTIDE SEQUENCE</scope>
    <source>
        <strain evidence="1">JY.X270</strain>
    </source>
</reference>
<proteinExistence type="predicted"/>
<keyword evidence="2" id="KW-1185">Reference proteome</keyword>
<dbReference type="RefSeq" id="WP_252621190.1">
    <property type="nucleotide sequence ID" value="NZ_CP099490.1"/>
</dbReference>
<gene>
    <name evidence="1" type="ORF">NF557_00695</name>
</gene>
<evidence type="ECO:0000313" key="2">
    <source>
        <dbReference type="Proteomes" id="UP001056535"/>
    </source>
</evidence>
<protein>
    <submittedName>
        <fullName evidence="1">Uncharacterized protein</fullName>
    </submittedName>
</protein>